<name>A0A9P6ZP01_9AGAM</name>
<organism evidence="2 3">
    <name type="scientific">Suillus placidus</name>
    <dbReference type="NCBI Taxonomy" id="48579"/>
    <lineage>
        <taxon>Eukaryota</taxon>
        <taxon>Fungi</taxon>
        <taxon>Dikarya</taxon>
        <taxon>Basidiomycota</taxon>
        <taxon>Agaricomycotina</taxon>
        <taxon>Agaricomycetes</taxon>
        <taxon>Agaricomycetidae</taxon>
        <taxon>Boletales</taxon>
        <taxon>Suillineae</taxon>
        <taxon>Suillaceae</taxon>
        <taxon>Suillus</taxon>
    </lineage>
</organism>
<accession>A0A9P6ZP01</accession>
<sequence>MLIPRSLNLGITPKGNCFVITDIAALRYRSKASTSSYHLARHMHDLVFAIHSVTMSDAEELTTTAKAPFDNPDGDIILRSTIDHVDFHTFKVILSLTSPVFKDMFTLPQNSFQSGVSSIPIIPIAESSAALESLLLFCYPAAATPTTFSDFSHATAVMLAAKKYDMQVVLSHAVDLVFEQFIPDYVLELYALFCQLGWQDHAQMAATQALEIKDLGRLSQVFNGMRNITAFDYHRLLAYHHECGVAAQQVGKSLSSGGYRNQKWACVAHGRDRPTPPKRIPSWFDEFLNG</sequence>
<gene>
    <name evidence="2" type="ORF">EV702DRAFT_547561</name>
</gene>
<dbReference type="PROSITE" id="PS50097">
    <property type="entry name" value="BTB"/>
    <property type="match status" value="1"/>
</dbReference>
<proteinExistence type="predicted"/>
<evidence type="ECO:0000313" key="3">
    <source>
        <dbReference type="Proteomes" id="UP000714275"/>
    </source>
</evidence>
<evidence type="ECO:0000313" key="2">
    <source>
        <dbReference type="EMBL" id="KAG1774130.1"/>
    </source>
</evidence>
<dbReference type="OrthoDB" id="3357985at2759"/>
<evidence type="ECO:0000259" key="1">
    <source>
        <dbReference type="PROSITE" id="PS50097"/>
    </source>
</evidence>
<protein>
    <recommendedName>
        <fullName evidence="1">BTB domain-containing protein</fullName>
    </recommendedName>
</protein>
<keyword evidence="3" id="KW-1185">Reference proteome</keyword>
<dbReference type="InterPro" id="IPR011333">
    <property type="entry name" value="SKP1/BTB/POZ_sf"/>
</dbReference>
<dbReference type="Proteomes" id="UP000714275">
    <property type="component" value="Unassembled WGS sequence"/>
</dbReference>
<dbReference type="EMBL" id="JABBWD010000044">
    <property type="protein sequence ID" value="KAG1774130.1"/>
    <property type="molecule type" value="Genomic_DNA"/>
</dbReference>
<reference evidence="2" key="1">
    <citation type="journal article" date="2020" name="New Phytol.">
        <title>Comparative genomics reveals dynamic genome evolution in host specialist ectomycorrhizal fungi.</title>
        <authorList>
            <person name="Lofgren L.A."/>
            <person name="Nguyen N.H."/>
            <person name="Vilgalys R."/>
            <person name="Ruytinx J."/>
            <person name="Liao H.L."/>
            <person name="Branco S."/>
            <person name="Kuo A."/>
            <person name="LaButti K."/>
            <person name="Lipzen A."/>
            <person name="Andreopoulos W."/>
            <person name="Pangilinan J."/>
            <person name="Riley R."/>
            <person name="Hundley H."/>
            <person name="Na H."/>
            <person name="Barry K."/>
            <person name="Grigoriev I.V."/>
            <person name="Stajich J.E."/>
            <person name="Kennedy P.G."/>
        </authorList>
    </citation>
    <scope>NUCLEOTIDE SEQUENCE</scope>
    <source>
        <strain evidence="2">DOB743</strain>
    </source>
</reference>
<feature type="domain" description="BTB" evidence="1">
    <location>
        <begin position="74"/>
        <end position="147"/>
    </location>
</feature>
<dbReference type="InterPro" id="IPR000210">
    <property type="entry name" value="BTB/POZ_dom"/>
</dbReference>
<comment type="caution">
    <text evidence="2">The sequence shown here is derived from an EMBL/GenBank/DDBJ whole genome shotgun (WGS) entry which is preliminary data.</text>
</comment>
<dbReference type="AlphaFoldDB" id="A0A9P6ZP01"/>
<dbReference type="Gene3D" id="3.30.710.10">
    <property type="entry name" value="Potassium Channel Kv1.1, Chain A"/>
    <property type="match status" value="1"/>
</dbReference>
<dbReference type="Pfam" id="PF00651">
    <property type="entry name" value="BTB"/>
    <property type="match status" value="1"/>
</dbReference>
<dbReference type="CDD" id="cd18186">
    <property type="entry name" value="BTB_POZ_ZBTB_KLHL-like"/>
    <property type="match status" value="1"/>
</dbReference>
<dbReference type="SUPFAM" id="SSF54695">
    <property type="entry name" value="POZ domain"/>
    <property type="match status" value="1"/>
</dbReference>